<evidence type="ECO:0000256" key="1">
    <source>
        <dbReference type="ARBA" id="ARBA00000085"/>
    </source>
</evidence>
<dbReference type="Gene3D" id="1.10.8.500">
    <property type="entry name" value="HAMP domain in histidine kinase"/>
    <property type="match status" value="1"/>
</dbReference>
<evidence type="ECO:0000313" key="13">
    <source>
        <dbReference type="EMBL" id="GAA5175378.1"/>
    </source>
</evidence>
<name>A0ABP9RDG9_9GAMM</name>
<comment type="catalytic activity">
    <reaction evidence="1">
        <text>ATP + protein L-histidine = ADP + protein N-phospho-L-histidine.</text>
        <dbReference type="EC" id="2.7.13.3"/>
    </reaction>
</comment>
<dbReference type="InterPro" id="IPR003661">
    <property type="entry name" value="HisK_dim/P_dom"/>
</dbReference>
<keyword evidence="9 13" id="KW-0067">ATP-binding</keyword>
<proteinExistence type="predicted"/>
<keyword evidence="14" id="KW-1185">Reference proteome</keyword>
<keyword evidence="4" id="KW-1003">Cell membrane</keyword>
<dbReference type="Pfam" id="PF00512">
    <property type="entry name" value="HisKA"/>
    <property type="match status" value="1"/>
</dbReference>
<organism evidence="13 14">
    <name type="scientific">Modicisalibacter zincidurans</name>
    <dbReference type="NCBI Taxonomy" id="1178777"/>
    <lineage>
        <taxon>Bacteria</taxon>
        <taxon>Pseudomonadati</taxon>
        <taxon>Pseudomonadota</taxon>
        <taxon>Gammaproteobacteria</taxon>
        <taxon>Oceanospirillales</taxon>
        <taxon>Halomonadaceae</taxon>
        <taxon>Modicisalibacter</taxon>
    </lineage>
</organism>
<dbReference type="PANTHER" id="PTHR44936">
    <property type="entry name" value="SENSOR PROTEIN CREC"/>
    <property type="match status" value="1"/>
</dbReference>
<dbReference type="InterPro" id="IPR050980">
    <property type="entry name" value="2C_sensor_his_kinase"/>
</dbReference>
<evidence type="ECO:0000256" key="10">
    <source>
        <dbReference type="SAM" id="Phobius"/>
    </source>
</evidence>
<evidence type="ECO:0000256" key="2">
    <source>
        <dbReference type="ARBA" id="ARBA00004651"/>
    </source>
</evidence>
<dbReference type="PROSITE" id="PS50885">
    <property type="entry name" value="HAMP"/>
    <property type="match status" value="1"/>
</dbReference>
<evidence type="ECO:0000256" key="5">
    <source>
        <dbReference type="ARBA" id="ARBA00022553"/>
    </source>
</evidence>
<evidence type="ECO:0000256" key="6">
    <source>
        <dbReference type="ARBA" id="ARBA00022679"/>
    </source>
</evidence>
<dbReference type="GO" id="GO:0005524">
    <property type="term" value="F:ATP binding"/>
    <property type="evidence" value="ECO:0007669"/>
    <property type="project" value="UniProtKB-KW"/>
</dbReference>
<dbReference type="SUPFAM" id="SSF47384">
    <property type="entry name" value="Homodimeric domain of signal transducing histidine kinase"/>
    <property type="match status" value="1"/>
</dbReference>
<keyword evidence="7" id="KW-0547">Nucleotide-binding</keyword>
<reference evidence="14" key="1">
    <citation type="journal article" date="2019" name="Int. J. Syst. Evol. Microbiol.">
        <title>The Global Catalogue of Microorganisms (GCM) 10K type strain sequencing project: providing services to taxonomists for standard genome sequencing and annotation.</title>
        <authorList>
            <consortium name="The Broad Institute Genomics Platform"/>
            <consortium name="The Broad Institute Genome Sequencing Center for Infectious Disease"/>
            <person name="Wu L."/>
            <person name="Ma J."/>
        </authorList>
    </citation>
    <scope>NUCLEOTIDE SEQUENCE [LARGE SCALE GENOMIC DNA]</scope>
    <source>
        <strain evidence="14">JCM 18472</strain>
    </source>
</reference>
<dbReference type="Pfam" id="PF00672">
    <property type="entry name" value="HAMP"/>
    <property type="match status" value="1"/>
</dbReference>
<dbReference type="EC" id="2.7.13.3" evidence="3"/>
<dbReference type="PANTHER" id="PTHR44936:SF10">
    <property type="entry name" value="SENSOR PROTEIN RSTB"/>
    <property type="match status" value="1"/>
</dbReference>
<dbReference type="Pfam" id="PF02518">
    <property type="entry name" value="HATPase_c"/>
    <property type="match status" value="1"/>
</dbReference>
<evidence type="ECO:0000256" key="9">
    <source>
        <dbReference type="ARBA" id="ARBA00022840"/>
    </source>
</evidence>
<evidence type="ECO:0000259" key="11">
    <source>
        <dbReference type="PROSITE" id="PS50109"/>
    </source>
</evidence>
<keyword evidence="10" id="KW-1133">Transmembrane helix</keyword>
<evidence type="ECO:0000256" key="3">
    <source>
        <dbReference type="ARBA" id="ARBA00012438"/>
    </source>
</evidence>
<dbReference type="CDD" id="cd06225">
    <property type="entry name" value="HAMP"/>
    <property type="match status" value="1"/>
</dbReference>
<dbReference type="InterPro" id="IPR003660">
    <property type="entry name" value="HAMP_dom"/>
</dbReference>
<protein>
    <recommendedName>
        <fullName evidence="3">histidine kinase</fullName>
        <ecNumber evidence="3">2.7.13.3</ecNumber>
    </recommendedName>
</protein>
<dbReference type="InterPro" id="IPR003594">
    <property type="entry name" value="HATPase_dom"/>
</dbReference>
<keyword evidence="10" id="KW-0812">Transmembrane</keyword>
<accession>A0ABP9RDG9</accession>
<dbReference type="InterPro" id="IPR036890">
    <property type="entry name" value="HATPase_C_sf"/>
</dbReference>
<feature type="domain" description="Histidine kinase" evidence="11">
    <location>
        <begin position="320"/>
        <end position="535"/>
    </location>
</feature>
<sequence>MRRALADSTFLRVYAALLLALVLTFGLAMLGYLIVDQVRREYYRESMAEAPMALLSTLVAEVDPAKRESWLADQSKRLGMQLTLRALDEPDFNYFQRARLEEARPLVSRDGDGNWHLWRRLSNEPLLLEARLSSLSEQQLRGLVGSLRVWLEGKYSPELPLQSLIDRQALPVSLSLTPPTVLDEEQLERLADGDVVMHLLPERGTVSAFARLKPMTDNSGTRWIRVGPLYAFDPMPLVLTLGLVLVALTLLAGAIYLIVRSVEARMARLEKAATRIAGGYLDTRVKVDSSDFMGRLGMAFNGMAAQVQSLIRAQQEMIRAVSHELRTPVARIRFAVQMVDDMTEQEGVRRQLKGIDSDIEELDQLIDEILTYAKLGSDNASGVRLEAETVECRDLAGRVVEALDSLHPHIELAIAPGEEIEVVAEPRYLQRALQNLVANACRHAESRVLITLSRDARAVRLDVEDDGPGVPEHERTEVFKPFARLDDSRTRRSGGYGLGLSIVQKIMLWHGGSVVVDDSQILGGARFSLLLPGTASPSRIGN</sequence>
<evidence type="ECO:0000259" key="12">
    <source>
        <dbReference type="PROSITE" id="PS50885"/>
    </source>
</evidence>
<dbReference type="PROSITE" id="PS50109">
    <property type="entry name" value="HIS_KIN"/>
    <property type="match status" value="1"/>
</dbReference>
<dbReference type="SMART" id="SM00388">
    <property type="entry name" value="HisKA"/>
    <property type="match status" value="1"/>
</dbReference>
<dbReference type="SMART" id="SM00304">
    <property type="entry name" value="HAMP"/>
    <property type="match status" value="1"/>
</dbReference>
<keyword evidence="5" id="KW-0597">Phosphoprotein</keyword>
<keyword evidence="10" id="KW-0472">Membrane</keyword>
<keyword evidence="8" id="KW-0418">Kinase</keyword>
<dbReference type="InterPro" id="IPR004358">
    <property type="entry name" value="Sig_transdc_His_kin-like_C"/>
</dbReference>
<dbReference type="Gene3D" id="3.30.565.10">
    <property type="entry name" value="Histidine kinase-like ATPase, C-terminal domain"/>
    <property type="match status" value="1"/>
</dbReference>
<dbReference type="SUPFAM" id="SSF158472">
    <property type="entry name" value="HAMP domain-like"/>
    <property type="match status" value="1"/>
</dbReference>
<feature type="transmembrane region" description="Helical" evidence="10">
    <location>
        <begin position="237"/>
        <end position="259"/>
    </location>
</feature>
<dbReference type="Gene3D" id="1.10.287.130">
    <property type="match status" value="1"/>
</dbReference>
<evidence type="ECO:0000256" key="8">
    <source>
        <dbReference type="ARBA" id="ARBA00022777"/>
    </source>
</evidence>
<evidence type="ECO:0000256" key="4">
    <source>
        <dbReference type="ARBA" id="ARBA00022475"/>
    </source>
</evidence>
<dbReference type="InterPro" id="IPR005467">
    <property type="entry name" value="His_kinase_dom"/>
</dbReference>
<feature type="transmembrane region" description="Helical" evidence="10">
    <location>
        <begin position="12"/>
        <end position="35"/>
    </location>
</feature>
<dbReference type="InterPro" id="IPR036097">
    <property type="entry name" value="HisK_dim/P_sf"/>
</dbReference>
<comment type="subcellular location">
    <subcellularLocation>
        <location evidence="2">Cell membrane</location>
        <topology evidence="2">Multi-pass membrane protein</topology>
    </subcellularLocation>
</comment>
<dbReference type="EMBL" id="BAABKI010000019">
    <property type="protein sequence ID" value="GAA5175378.1"/>
    <property type="molecule type" value="Genomic_DNA"/>
</dbReference>
<dbReference type="CDD" id="cd00082">
    <property type="entry name" value="HisKA"/>
    <property type="match status" value="1"/>
</dbReference>
<dbReference type="PRINTS" id="PR00344">
    <property type="entry name" value="BCTRLSENSOR"/>
</dbReference>
<dbReference type="Proteomes" id="UP001500074">
    <property type="component" value="Unassembled WGS sequence"/>
</dbReference>
<gene>
    <name evidence="13" type="ORF">GCM10023342_18550</name>
</gene>
<comment type="caution">
    <text evidence="13">The sequence shown here is derived from an EMBL/GenBank/DDBJ whole genome shotgun (WGS) entry which is preliminary data.</text>
</comment>
<evidence type="ECO:0000313" key="14">
    <source>
        <dbReference type="Proteomes" id="UP001500074"/>
    </source>
</evidence>
<feature type="domain" description="HAMP" evidence="12">
    <location>
        <begin position="260"/>
        <end position="312"/>
    </location>
</feature>
<dbReference type="SMART" id="SM00387">
    <property type="entry name" value="HATPase_c"/>
    <property type="match status" value="1"/>
</dbReference>
<dbReference type="SUPFAM" id="SSF55874">
    <property type="entry name" value="ATPase domain of HSP90 chaperone/DNA topoisomerase II/histidine kinase"/>
    <property type="match status" value="1"/>
</dbReference>
<keyword evidence="6" id="KW-0808">Transferase</keyword>
<evidence type="ECO:0000256" key="7">
    <source>
        <dbReference type="ARBA" id="ARBA00022741"/>
    </source>
</evidence>